<dbReference type="PANTHER" id="PTHR31297:SF43">
    <property type="entry name" value="GLUCAN 1,3-BETA-GLUCOSIDASE 3"/>
    <property type="match status" value="1"/>
</dbReference>
<evidence type="ECO:0000256" key="2">
    <source>
        <dbReference type="ARBA" id="ARBA00022801"/>
    </source>
</evidence>
<evidence type="ECO:0000256" key="1">
    <source>
        <dbReference type="ARBA" id="ARBA00005641"/>
    </source>
</evidence>
<keyword evidence="2 4" id="KW-0378">Hydrolase</keyword>
<dbReference type="FunCoup" id="A0A286U6F0">
    <property type="interactions" value="15"/>
</dbReference>
<dbReference type="InterPro" id="IPR017853">
    <property type="entry name" value="GH"/>
</dbReference>
<protein>
    <submittedName>
        <fullName evidence="6">Glycoside hydrolase</fullName>
    </submittedName>
</protein>
<dbReference type="PANTHER" id="PTHR31297">
    <property type="entry name" value="GLUCAN ENDO-1,6-BETA-GLUCOSIDASE B"/>
    <property type="match status" value="1"/>
</dbReference>
<dbReference type="InterPro" id="IPR001547">
    <property type="entry name" value="Glyco_hydro_5"/>
</dbReference>
<evidence type="ECO:0000259" key="5">
    <source>
        <dbReference type="Pfam" id="PF00150"/>
    </source>
</evidence>
<evidence type="ECO:0000256" key="4">
    <source>
        <dbReference type="RuleBase" id="RU361153"/>
    </source>
</evidence>
<evidence type="ECO:0000313" key="7">
    <source>
        <dbReference type="Proteomes" id="UP000217199"/>
    </source>
</evidence>
<comment type="caution">
    <text evidence="6">The sequence shown here is derived from an EMBL/GenBank/DDBJ whole genome shotgun (WGS) entry which is preliminary data.</text>
</comment>
<name>A0A286U6F0_9AGAM</name>
<dbReference type="GO" id="GO:0009986">
    <property type="term" value="C:cell surface"/>
    <property type="evidence" value="ECO:0007669"/>
    <property type="project" value="TreeGrafter"/>
</dbReference>
<accession>A0A286U6F0</accession>
<sequence length="511" mass="58699">MDSLTTKTHGKLRRFWDRIEGRKAGHKGPELFPADDSITTQDVYRYRKQRGVNLGSWFTLERWISNEPFACAQHPAESDYDVARGANAKEILEKHWDTWITEQDWEWLSDHGINTVRIPIGFYHVCGVDPRVLDGTYFSDLKGVYEGAWSRITRAIDSAARRGIGVLIDLHAAAGKQNHDAHSGQTGPMHFFERDNMRRTQHVLWVLARELHSRENVVGLQLLNEPQPHHSLEEWYSSTIDEIRRVAPTLPLYIHDAWDTAKYASFVGRRAESDFVVVDHHLYRCFTSSDQTLSGDEHARALHANMNGELADRANSCRGNFIVGEFSAALNPASLRSGEAGEQDRQRRAFARAELELFERHCSGWFFWTYKKDGWDAGWSLRDTIRAEIMPAWYGTKINPEKSIINDTARRDSAKDKALQGHTSYWGQYKGKYEHWRFEDGFIRGWEDAYAFFSLTVGRSISEIGFKGQWAKRRAAAHAQEKGHSGSIWEFEHGLTQGIEAAKQALLERYQ</sequence>
<keyword evidence="7" id="KW-1185">Reference proteome</keyword>
<dbReference type="Pfam" id="PF00150">
    <property type="entry name" value="Cellulase"/>
    <property type="match status" value="1"/>
</dbReference>
<organism evidence="6 7">
    <name type="scientific">Pyrrhoderma noxium</name>
    <dbReference type="NCBI Taxonomy" id="2282107"/>
    <lineage>
        <taxon>Eukaryota</taxon>
        <taxon>Fungi</taxon>
        <taxon>Dikarya</taxon>
        <taxon>Basidiomycota</taxon>
        <taxon>Agaricomycotina</taxon>
        <taxon>Agaricomycetes</taxon>
        <taxon>Hymenochaetales</taxon>
        <taxon>Hymenochaetaceae</taxon>
        <taxon>Pyrrhoderma</taxon>
    </lineage>
</organism>
<dbReference type="Gene3D" id="3.20.20.80">
    <property type="entry name" value="Glycosidases"/>
    <property type="match status" value="1"/>
</dbReference>
<dbReference type="InParanoid" id="A0A286U6F0"/>
<comment type="similarity">
    <text evidence="1 4">Belongs to the glycosyl hydrolase 5 (cellulase A) family.</text>
</comment>
<keyword evidence="3 4" id="KW-0326">Glycosidase</keyword>
<dbReference type="AlphaFoldDB" id="A0A286U6F0"/>
<dbReference type="InterPro" id="IPR050386">
    <property type="entry name" value="Glycosyl_hydrolase_5"/>
</dbReference>
<dbReference type="OrthoDB" id="1887033at2759"/>
<reference evidence="6 7" key="1">
    <citation type="journal article" date="2017" name="Mol. Ecol.">
        <title>Comparative and population genomic landscape of Phellinus noxius: A hypervariable fungus causing root rot in trees.</title>
        <authorList>
            <person name="Chung C.L."/>
            <person name="Lee T.J."/>
            <person name="Akiba M."/>
            <person name="Lee H.H."/>
            <person name="Kuo T.H."/>
            <person name="Liu D."/>
            <person name="Ke H.M."/>
            <person name="Yokoi T."/>
            <person name="Roa M.B."/>
            <person name="Lu M.J."/>
            <person name="Chang Y.Y."/>
            <person name="Ann P.J."/>
            <person name="Tsai J.N."/>
            <person name="Chen C.Y."/>
            <person name="Tzean S.S."/>
            <person name="Ota Y."/>
            <person name="Hattori T."/>
            <person name="Sahashi N."/>
            <person name="Liou R.F."/>
            <person name="Kikuchi T."/>
            <person name="Tsai I.J."/>
        </authorList>
    </citation>
    <scope>NUCLEOTIDE SEQUENCE [LARGE SCALE GENOMIC DNA]</scope>
    <source>
        <strain evidence="6 7">FFPRI411160</strain>
    </source>
</reference>
<evidence type="ECO:0000256" key="3">
    <source>
        <dbReference type="ARBA" id="ARBA00023295"/>
    </source>
</evidence>
<dbReference type="Proteomes" id="UP000217199">
    <property type="component" value="Unassembled WGS sequence"/>
</dbReference>
<gene>
    <name evidence="6" type="ORF">PNOK_0892200</name>
</gene>
<dbReference type="STRING" id="2282107.A0A286U6F0"/>
<dbReference type="GO" id="GO:0046557">
    <property type="term" value="F:glucan endo-1,6-beta-glucosidase activity"/>
    <property type="evidence" value="ECO:0007669"/>
    <property type="project" value="TreeGrafter"/>
</dbReference>
<dbReference type="GO" id="GO:0009251">
    <property type="term" value="P:glucan catabolic process"/>
    <property type="evidence" value="ECO:0007669"/>
    <property type="project" value="TreeGrafter"/>
</dbReference>
<dbReference type="SUPFAM" id="SSF51445">
    <property type="entry name" value="(Trans)glycosidases"/>
    <property type="match status" value="1"/>
</dbReference>
<proteinExistence type="inferred from homology"/>
<dbReference type="FunFam" id="3.20.20.80:FF:000100">
    <property type="entry name" value="Glycoside hydrolase superfamily"/>
    <property type="match status" value="1"/>
</dbReference>
<feature type="domain" description="Glycoside hydrolase family 5" evidence="5">
    <location>
        <begin position="95"/>
        <end position="372"/>
    </location>
</feature>
<dbReference type="GO" id="GO:0005576">
    <property type="term" value="C:extracellular region"/>
    <property type="evidence" value="ECO:0007669"/>
    <property type="project" value="TreeGrafter"/>
</dbReference>
<dbReference type="EMBL" id="NBII01000010">
    <property type="protein sequence ID" value="PAV15161.1"/>
    <property type="molecule type" value="Genomic_DNA"/>
</dbReference>
<dbReference type="GO" id="GO:0005737">
    <property type="term" value="C:cytoplasm"/>
    <property type="evidence" value="ECO:0007669"/>
    <property type="project" value="UniProtKB-ARBA"/>
</dbReference>
<evidence type="ECO:0000313" key="6">
    <source>
        <dbReference type="EMBL" id="PAV15161.1"/>
    </source>
</evidence>